<keyword evidence="3" id="KW-1185">Reference proteome</keyword>
<feature type="transmembrane region" description="Helical" evidence="1">
    <location>
        <begin position="32"/>
        <end position="54"/>
    </location>
</feature>
<evidence type="ECO:0000313" key="2">
    <source>
        <dbReference type="EMBL" id="KAJ4251359.1"/>
    </source>
</evidence>
<dbReference type="PANTHER" id="PTHR35896">
    <property type="entry name" value="IG-LIKE DOMAIN-CONTAINING PROTEIN"/>
    <property type="match status" value="1"/>
</dbReference>
<keyword evidence="1" id="KW-1133">Transmembrane helix</keyword>
<dbReference type="OrthoDB" id="3501153at2759"/>
<evidence type="ECO:0000256" key="1">
    <source>
        <dbReference type="SAM" id="Phobius"/>
    </source>
</evidence>
<accession>A0A9W8RT39</accession>
<sequence length="137" mass="15724">MSVSHYARLESLDEQDNLPPRDTLQKTTPCRLVLLGILVGISCTISGYTVYLCVPWFTEEQRHPHQLHCGNSSTEAESFGCVFDLLTNNWMPDYCSDPITDNEYREWVLAPDRQLGPWAFFLDSKAQHRVESENELS</sequence>
<proteinExistence type="predicted"/>
<comment type="caution">
    <text evidence="2">The sequence shown here is derived from an EMBL/GenBank/DDBJ whole genome shotgun (WGS) entry which is preliminary data.</text>
</comment>
<evidence type="ECO:0000313" key="3">
    <source>
        <dbReference type="Proteomes" id="UP001152049"/>
    </source>
</evidence>
<protein>
    <submittedName>
        <fullName evidence="2">Uncharacterized protein</fullName>
    </submittedName>
</protein>
<dbReference type="AlphaFoldDB" id="A0A9W8RT39"/>
<dbReference type="Proteomes" id="UP001152049">
    <property type="component" value="Unassembled WGS sequence"/>
</dbReference>
<dbReference type="InterPro" id="IPR053008">
    <property type="entry name" value="Phomopsin_biosynth_assoc"/>
</dbReference>
<dbReference type="EMBL" id="JAOQAZ010000028">
    <property type="protein sequence ID" value="KAJ4251359.1"/>
    <property type="molecule type" value="Genomic_DNA"/>
</dbReference>
<organism evidence="2 3">
    <name type="scientific">Fusarium torreyae</name>
    <dbReference type="NCBI Taxonomy" id="1237075"/>
    <lineage>
        <taxon>Eukaryota</taxon>
        <taxon>Fungi</taxon>
        <taxon>Dikarya</taxon>
        <taxon>Ascomycota</taxon>
        <taxon>Pezizomycotina</taxon>
        <taxon>Sordariomycetes</taxon>
        <taxon>Hypocreomycetidae</taxon>
        <taxon>Hypocreales</taxon>
        <taxon>Nectriaceae</taxon>
        <taxon>Fusarium</taxon>
    </lineage>
</organism>
<keyword evidence="1" id="KW-0472">Membrane</keyword>
<reference evidence="2" key="1">
    <citation type="submission" date="2022-09" db="EMBL/GenBank/DDBJ databases">
        <title>Fusarium specimens isolated from Avocado Roots.</title>
        <authorList>
            <person name="Stajich J."/>
            <person name="Roper C."/>
            <person name="Heimlech-Rivalta G."/>
        </authorList>
    </citation>
    <scope>NUCLEOTIDE SEQUENCE</scope>
    <source>
        <strain evidence="2">CF00136</strain>
    </source>
</reference>
<gene>
    <name evidence="2" type="ORF">NW762_011340</name>
</gene>
<dbReference type="PANTHER" id="PTHR35896:SF3">
    <property type="entry name" value="MAJOR FACILITATOR SUPERFAMILY TRANSPORTER"/>
    <property type="match status" value="1"/>
</dbReference>
<keyword evidence="1" id="KW-0812">Transmembrane</keyword>
<name>A0A9W8RT39_9HYPO</name>